<dbReference type="PATRIC" id="fig|1379739.3.peg.2417"/>
<name>A0A0D1BYT2_CLOBO</name>
<dbReference type="EMBL" id="JXSU01000007">
    <property type="protein sequence ID" value="KIS23961.1"/>
    <property type="molecule type" value="Genomic_DNA"/>
</dbReference>
<dbReference type="AlphaFoldDB" id="A0A0D1BYT2"/>
<feature type="transmembrane region" description="Helical" evidence="7">
    <location>
        <begin position="12"/>
        <end position="31"/>
    </location>
</feature>
<evidence type="ECO:0000256" key="6">
    <source>
        <dbReference type="ARBA" id="ARBA00023136"/>
    </source>
</evidence>
<dbReference type="OrthoDB" id="9804865at2"/>
<protein>
    <submittedName>
        <fullName evidence="9">Membrane protein</fullName>
    </submittedName>
</protein>
<feature type="transmembrane region" description="Helical" evidence="7">
    <location>
        <begin position="246"/>
        <end position="266"/>
    </location>
</feature>
<dbReference type="Pfam" id="PF00892">
    <property type="entry name" value="EamA"/>
    <property type="match status" value="2"/>
</dbReference>
<dbReference type="GO" id="GO:0005886">
    <property type="term" value="C:plasma membrane"/>
    <property type="evidence" value="ECO:0007669"/>
    <property type="project" value="UniProtKB-SubCell"/>
</dbReference>
<feature type="domain" description="EamA" evidence="8">
    <location>
        <begin position="14"/>
        <end position="144"/>
    </location>
</feature>
<dbReference type="HOGENOM" id="CLU_033863_21_3_9"/>
<feature type="transmembrane region" description="Helical" evidence="7">
    <location>
        <begin position="158"/>
        <end position="177"/>
    </location>
</feature>
<feature type="transmembrane region" description="Helical" evidence="7">
    <location>
        <begin position="43"/>
        <end position="62"/>
    </location>
</feature>
<feature type="transmembrane region" description="Helical" evidence="7">
    <location>
        <begin position="272"/>
        <end position="292"/>
    </location>
</feature>
<accession>A0A0D1BYT2</accession>
<dbReference type="PANTHER" id="PTHR42920">
    <property type="entry name" value="OS03G0707200 PROTEIN-RELATED"/>
    <property type="match status" value="1"/>
</dbReference>
<evidence type="ECO:0000256" key="1">
    <source>
        <dbReference type="ARBA" id="ARBA00004651"/>
    </source>
</evidence>
<feature type="transmembrane region" description="Helical" evidence="7">
    <location>
        <begin position="127"/>
        <end position="146"/>
    </location>
</feature>
<dbReference type="PANTHER" id="PTHR42920:SF5">
    <property type="entry name" value="EAMA DOMAIN-CONTAINING PROTEIN"/>
    <property type="match status" value="1"/>
</dbReference>
<feature type="domain" description="EamA" evidence="8">
    <location>
        <begin position="155"/>
        <end position="286"/>
    </location>
</feature>
<keyword evidence="4 7" id="KW-0812">Transmembrane</keyword>
<feature type="transmembrane region" description="Helical" evidence="7">
    <location>
        <begin position="74"/>
        <end position="96"/>
    </location>
</feature>
<gene>
    <name evidence="9" type="ORF">N495_10270</name>
</gene>
<dbReference type="InterPro" id="IPR000620">
    <property type="entry name" value="EamA_dom"/>
</dbReference>
<evidence type="ECO:0000256" key="4">
    <source>
        <dbReference type="ARBA" id="ARBA00022692"/>
    </source>
</evidence>
<feature type="transmembrane region" description="Helical" evidence="7">
    <location>
        <begin position="184"/>
        <end position="205"/>
    </location>
</feature>
<comment type="caution">
    <text evidence="9">The sequence shown here is derived from an EMBL/GenBank/DDBJ whole genome shotgun (WGS) entry which is preliminary data.</text>
</comment>
<comment type="similarity">
    <text evidence="2">Belongs to the EamA transporter family.</text>
</comment>
<dbReference type="Proteomes" id="UP000032250">
    <property type="component" value="Unassembled WGS sequence"/>
</dbReference>
<dbReference type="InterPro" id="IPR051258">
    <property type="entry name" value="Diverse_Substrate_Transporter"/>
</dbReference>
<dbReference type="RefSeq" id="WP_003485577.1">
    <property type="nucleotide sequence ID" value="NZ_JXSU01000007.1"/>
</dbReference>
<keyword evidence="5 7" id="KW-1133">Transmembrane helix</keyword>
<feature type="transmembrane region" description="Helical" evidence="7">
    <location>
        <begin position="102"/>
        <end position="120"/>
    </location>
</feature>
<reference evidence="9 10" key="1">
    <citation type="submission" date="2014-06" db="EMBL/GenBank/DDBJ databases">
        <title>Genome characterization of distinct group I Clostridium botulinum lineages.</title>
        <authorList>
            <person name="Giordani F."/>
            <person name="Anselmo A."/>
            <person name="Fillo S."/>
            <person name="Palozzi A.M."/>
            <person name="Fortunato A."/>
            <person name="Gentile B."/>
            <person name="Ciammaruconi A."/>
            <person name="Anniballi F."/>
            <person name="De Medici D."/>
            <person name="Lista F."/>
        </authorList>
    </citation>
    <scope>NUCLEOTIDE SEQUENCE [LARGE SCALE GENOMIC DNA]</scope>
    <source>
        <strain evidence="9 10">B2 450</strain>
    </source>
</reference>
<feature type="transmembrane region" description="Helical" evidence="7">
    <location>
        <begin position="217"/>
        <end position="234"/>
    </location>
</feature>
<evidence type="ECO:0000313" key="9">
    <source>
        <dbReference type="EMBL" id="KIS23961.1"/>
    </source>
</evidence>
<dbReference type="SUPFAM" id="SSF103481">
    <property type="entry name" value="Multidrug resistance efflux transporter EmrE"/>
    <property type="match status" value="2"/>
</dbReference>
<dbReference type="InterPro" id="IPR037185">
    <property type="entry name" value="EmrE-like"/>
</dbReference>
<evidence type="ECO:0000259" key="8">
    <source>
        <dbReference type="Pfam" id="PF00892"/>
    </source>
</evidence>
<evidence type="ECO:0000256" key="2">
    <source>
        <dbReference type="ARBA" id="ARBA00007362"/>
    </source>
</evidence>
<proteinExistence type="inferred from homology"/>
<comment type="subcellular location">
    <subcellularLocation>
        <location evidence="1">Cell membrane</location>
        <topology evidence="1">Multi-pass membrane protein</topology>
    </subcellularLocation>
</comment>
<sequence length="311" mass="34216">MSKYVKNRKIRSLIADLFLLLVALMWGGGFVAVKDALDSITPYYMMTIRFICAGLLLGLIFFKQMIKITKKDIVNGVIIGIFLFGGFAVQTIGLQYTTAGKQAFLTAVYVVIIPFFAWFVDKTKPDCYTIVSTVLALIGIGLLTITKGFEFNINIGDTLTLIGAVLFAAHIVAVGHFAKKSDPIILSVIQMIFAGILSFICALIFEPKFTGVSKGAFSAIFYLVFFSTMLAFFIQNIAQRYTHPNHVGIILCLESVFGAILAVIFLNDVFTVNMIIGCAIIFIAIITSETKLSFLKSKSNKNENSKDVNID</sequence>
<evidence type="ECO:0000256" key="3">
    <source>
        <dbReference type="ARBA" id="ARBA00022475"/>
    </source>
</evidence>
<evidence type="ECO:0000313" key="10">
    <source>
        <dbReference type="Proteomes" id="UP000032250"/>
    </source>
</evidence>
<evidence type="ECO:0000256" key="5">
    <source>
        <dbReference type="ARBA" id="ARBA00022989"/>
    </source>
</evidence>
<keyword evidence="6 7" id="KW-0472">Membrane</keyword>
<keyword evidence="3" id="KW-1003">Cell membrane</keyword>
<organism evidence="9 10">
    <name type="scientific">Clostridium botulinum B2 450</name>
    <dbReference type="NCBI Taxonomy" id="1379739"/>
    <lineage>
        <taxon>Bacteria</taxon>
        <taxon>Bacillati</taxon>
        <taxon>Bacillota</taxon>
        <taxon>Clostridia</taxon>
        <taxon>Eubacteriales</taxon>
        <taxon>Clostridiaceae</taxon>
        <taxon>Clostridium</taxon>
    </lineage>
</organism>
<evidence type="ECO:0000256" key="7">
    <source>
        <dbReference type="SAM" id="Phobius"/>
    </source>
</evidence>